<organism evidence="1 2">
    <name type="scientific">Rathayibacter rubneri</name>
    <dbReference type="NCBI Taxonomy" id="2950106"/>
    <lineage>
        <taxon>Bacteria</taxon>
        <taxon>Bacillati</taxon>
        <taxon>Actinomycetota</taxon>
        <taxon>Actinomycetes</taxon>
        <taxon>Micrococcales</taxon>
        <taxon>Microbacteriaceae</taxon>
        <taxon>Rathayibacter</taxon>
    </lineage>
</organism>
<evidence type="ECO:0000313" key="1">
    <source>
        <dbReference type="EMBL" id="MCM6761734.1"/>
    </source>
</evidence>
<sequence>MPQTDLAQDVLTLFLDFVARDIGPDARTPEIVAAWVDGPAHVAVIYRSSFQPGLVLRLRRFFDADLRIDARFGAVEIQESISEPLGDGVDFVRADGNGVLWLGDLDEELPEAPSRR</sequence>
<dbReference type="RefSeq" id="WP_251944159.1">
    <property type="nucleotide sequence ID" value="NZ_JAMRYM010000010.1"/>
</dbReference>
<name>A0A9X2DZR4_9MICO</name>
<gene>
    <name evidence="1" type="ORF">NB037_04805</name>
</gene>
<protein>
    <submittedName>
        <fullName evidence="1">Uncharacterized protein</fullName>
    </submittedName>
</protein>
<dbReference type="EMBL" id="JAMRYM010000010">
    <property type="protein sequence ID" value="MCM6761734.1"/>
    <property type="molecule type" value="Genomic_DNA"/>
</dbReference>
<reference evidence="1" key="1">
    <citation type="submission" date="2022-06" db="EMBL/GenBank/DDBJ databases">
        <title>Whole genome shotgun sequencing (WGS) of Rathayibacter sp. ZW T2_19, isolated from stored onions (Allium cepa).</title>
        <authorList>
            <person name="Stoll D.A."/>
            <person name="Huch M."/>
        </authorList>
    </citation>
    <scope>NUCLEOTIDE SEQUENCE</scope>
    <source>
        <strain evidence="1">ZW T2_19</strain>
    </source>
</reference>
<keyword evidence="2" id="KW-1185">Reference proteome</keyword>
<evidence type="ECO:0000313" key="2">
    <source>
        <dbReference type="Proteomes" id="UP001155240"/>
    </source>
</evidence>
<dbReference type="AlphaFoldDB" id="A0A9X2DZR4"/>
<comment type="caution">
    <text evidence="1">The sequence shown here is derived from an EMBL/GenBank/DDBJ whole genome shotgun (WGS) entry which is preliminary data.</text>
</comment>
<dbReference type="Proteomes" id="UP001155240">
    <property type="component" value="Unassembled WGS sequence"/>
</dbReference>
<proteinExistence type="predicted"/>
<accession>A0A9X2DZR4</accession>